<feature type="transmembrane region" description="Helical" evidence="13">
    <location>
        <begin position="119"/>
        <end position="141"/>
    </location>
</feature>
<feature type="signal peptide" evidence="14">
    <location>
        <begin position="1"/>
        <end position="24"/>
    </location>
</feature>
<evidence type="ECO:0000256" key="11">
    <source>
        <dbReference type="ARBA" id="ARBA00023180"/>
    </source>
</evidence>
<dbReference type="AlphaFoldDB" id="A0ABD0XHY3"/>
<keyword evidence="5 13" id="KW-0812">Transmembrane</keyword>
<keyword evidence="3" id="KW-0964">Secreted</keyword>
<feature type="domain" description="EGF-like" evidence="15">
    <location>
        <begin position="65"/>
        <end position="105"/>
    </location>
</feature>
<dbReference type="Proteomes" id="UP001557470">
    <property type="component" value="Unassembled WGS sequence"/>
</dbReference>
<dbReference type="InterPro" id="IPR000742">
    <property type="entry name" value="EGF"/>
</dbReference>
<gene>
    <name evidence="16" type="ORF">UPYG_G00191210</name>
</gene>
<evidence type="ECO:0000313" key="17">
    <source>
        <dbReference type="Proteomes" id="UP001557470"/>
    </source>
</evidence>
<keyword evidence="9 13" id="KW-0472">Membrane</keyword>
<evidence type="ECO:0000256" key="8">
    <source>
        <dbReference type="ARBA" id="ARBA00023030"/>
    </source>
</evidence>
<dbReference type="PANTHER" id="PTHR10740">
    <property type="entry name" value="TRANSFORMING GROWTH FACTOR ALPHA"/>
    <property type="match status" value="1"/>
</dbReference>
<comment type="subcellular location">
    <subcellularLocation>
        <location evidence="1">Membrane</location>
        <topology evidence="1">Single-pass type I membrane protein</topology>
    </subcellularLocation>
    <subcellularLocation>
        <location evidence="2">Secreted</location>
    </subcellularLocation>
</comment>
<keyword evidence="8" id="KW-0339">Growth factor</keyword>
<dbReference type="GO" id="GO:0008083">
    <property type="term" value="F:growth factor activity"/>
    <property type="evidence" value="ECO:0007669"/>
    <property type="project" value="UniProtKB-KW"/>
</dbReference>
<evidence type="ECO:0000256" key="1">
    <source>
        <dbReference type="ARBA" id="ARBA00004479"/>
    </source>
</evidence>
<reference evidence="16 17" key="1">
    <citation type="submission" date="2024-06" db="EMBL/GenBank/DDBJ databases">
        <authorList>
            <person name="Pan Q."/>
            <person name="Wen M."/>
            <person name="Jouanno E."/>
            <person name="Zahm M."/>
            <person name="Klopp C."/>
            <person name="Cabau C."/>
            <person name="Louis A."/>
            <person name="Berthelot C."/>
            <person name="Parey E."/>
            <person name="Roest Crollius H."/>
            <person name="Montfort J."/>
            <person name="Robinson-Rechavi M."/>
            <person name="Bouchez O."/>
            <person name="Lampietro C."/>
            <person name="Lopez Roques C."/>
            <person name="Donnadieu C."/>
            <person name="Postlethwait J."/>
            <person name="Bobe J."/>
            <person name="Verreycken H."/>
            <person name="Guiguen Y."/>
        </authorList>
    </citation>
    <scope>NUCLEOTIDE SEQUENCE [LARGE SCALE GENOMIC DNA]</scope>
    <source>
        <strain evidence="16">Up_M1</strain>
        <tissue evidence="16">Testis</tissue>
    </source>
</reference>
<sequence length="164" mass="18548">MRNPKLSVLLLFFGLLLVGGNVHGRGVHSSTPSALTSLAFPCEIGTCPITGKELSAQLPRVERLMFQKCNSSVEDYCLNGECFLLLDNNEHHCKCKKGYYGPRCAHLEMVFQPMGEEHIIVMVVFVVLLLTGIAGAVYFFCRWYKRNRCPSQQKHQLYHEVPMV</sequence>
<comment type="caution">
    <text evidence="12">Lacks conserved residue(s) required for the propagation of feature annotation.</text>
</comment>
<dbReference type="PROSITE" id="PS50026">
    <property type="entry name" value="EGF_3"/>
    <property type="match status" value="1"/>
</dbReference>
<keyword evidence="7 13" id="KW-1133">Transmembrane helix</keyword>
<evidence type="ECO:0000256" key="13">
    <source>
        <dbReference type="SAM" id="Phobius"/>
    </source>
</evidence>
<evidence type="ECO:0000256" key="6">
    <source>
        <dbReference type="ARBA" id="ARBA00022729"/>
    </source>
</evidence>
<organism evidence="16 17">
    <name type="scientific">Umbra pygmaea</name>
    <name type="common">Eastern mudminnow</name>
    <dbReference type="NCBI Taxonomy" id="75934"/>
    <lineage>
        <taxon>Eukaryota</taxon>
        <taxon>Metazoa</taxon>
        <taxon>Chordata</taxon>
        <taxon>Craniata</taxon>
        <taxon>Vertebrata</taxon>
        <taxon>Euteleostomi</taxon>
        <taxon>Actinopterygii</taxon>
        <taxon>Neopterygii</taxon>
        <taxon>Teleostei</taxon>
        <taxon>Protacanthopterygii</taxon>
        <taxon>Esociformes</taxon>
        <taxon>Umbridae</taxon>
        <taxon>Umbra</taxon>
    </lineage>
</organism>
<dbReference type="PANTHER" id="PTHR10740:SF11">
    <property type="entry name" value="PROEPIREGULIN"/>
    <property type="match status" value="1"/>
</dbReference>
<dbReference type="PROSITE" id="PS00022">
    <property type="entry name" value="EGF_1"/>
    <property type="match status" value="1"/>
</dbReference>
<dbReference type="SUPFAM" id="SSF57196">
    <property type="entry name" value="EGF/Laminin"/>
    <property type="match status" value="1"/>
</dbReference>
<keyword evidence="17" id="KW-1185">Reference proteome</keyword>
<evidence type="ECO:0000256" key="5">
    <source>
        <dbReference type="ARBA" id="ARBA00022692"/>
    </source>
</evidence>
<evidence type="ECO:0000256" key="9">
    <source>
        <dbReference type="ARBA" id="ARBA00023136"/>
    </source>
</evidence>
<evidence type="ECO:0000256" key="14">
    <source>
        <dbReference type="SAM" id="SignalP"/>
    </source>
</evidence>
<keyword evidence="6 14" id="KW-0732">Signal</keyword>
<dbReference type="GO" id="GO:0016020">
    <property type="term" value="C:membrane"/>
    <property type="evidence" value="ECO:0007669"/>
    <property type="project" value="UniProtKB-SubCell"/>
</dbReference>
<evidence type="ECO:0000313" key="16">
    <source>
        <dbReference type="EMBL" id="KAL0979893.1"/>
    </source>
</evidence>
<dbReference type="GO" id="GO:0005576">
    <property type="term" value="C:extracellular region"/>
    <property type="evidence" value="ECO:0007669"/>
    <property type="project" value="UniProtKB-SubCell"/>
</dbReference>
<dbReference type="PROSITE" id="PS01186">
    <property type="entry name" value="EGF_2"/>
    <property type="match status" value="1"/>
</dbReference>
<comment type="caution">
    <text evidence="16">The sequence shown here is derived from an EMBL/GenBank/DDBJ whole genome shotgun (WGS) entry which is preliminary data.</text>
</comment>
<evidence type="ECO:0000256" key="2">
    <source>
        <dbReference type="ARBA" id="ARBA00004613"/>
    </source>
</evidence>
<keyword evidence="10 12" id="KW-1015">Disulfide bond</keyword>
<name>A0ABD0XHY3_UMBPY</name>
<protein>
    <recommendedName>
        <fullName evidence="15">EGF-like domain-containing protein</fullName>
    </recommendedName>
</protein>
<evidence type="ECO:0000256" key="10">
    <source>
        <dbReference type="ARBA" id="ARBA00023157"/>
    </source>
</evidence>
<proteinExistence type="predicted"/>
<keyword evidence="4 12" id="KW-0245">EGF-like domain</keyword>
<feature type="disulfide bond" evidence="12">
    <location>
        <begin position="95"/>
        <end position="104"/>
    </location>
</feature>
<feature type="chain" id="PRO_5044842769" description="EGF-like domain-containing protein" evidence="14">
    <location>
        <begin position="25"/>
        <end position="164"/>
    </location>
</feature>
<evidence type="ECO:0000256" key="3">
    <source>
        <dbReference type="ARBA" id="ARBA00022525"/>
    </source>
</evidence>
<dbReference type="Gene3D" id="2.10.25.10">
    <property type="entry name" value="Laminin"/>
    <property type="match status" value="1"/>
</dbReference>
<accession>A0ABD0XHY3</accession>
<evidence type="ECO:0000256" key="4">
    <source>
        <dbReference type="ARBA" id="ARBA00022536"/>
    </source>
</evidence>
<evidence type="ECO:0000259" key="15">
    <source>
        <dbReference type="PROSITE" id="PS50026"/>
    </source>
</evidence>
<keyword evidence="11" id="KW-0325">Glycoprotein</keyword>
<evidence type="ECO:0000256" key="7">
    <source>
        <dbReference type="ARBA" id="ARBA00022989"/>
    </source>
</evidence>
<dbReference type="EMBL" id="JAGEUA010000005">
    <property type="protein sequence ID" value="KAL0979893.1"/>
    <property type="molecule type" value="Genomic_DNA"/>
</dbReference>
<evidence type="ECO:0000256" key="12">
    <source>
        <dbReference type="PROSITE-ProRule" id="PRU00076"/>
    </source>
</evidence>